<gene>
    <name evidence="4" type="ORF">EBQ24_08570</name>
</gene>
<dbReference type="EMBL" id="RDQK01000019">
    <property type="protein sequence ID" value="RMX07556.1"/>
    <property type="molecule type" value="Genomic_DNA"/>
</dbReference>
<reference evidence="4 5" key="1">
    <citation type="submission" date="2018-10" db="EMBL/GenBank/DDBJ databases">
        <title>Comamonadaceae CDC group NO-1 genome sequencing and assembly.</title>
        <authorList>
            <person name="Bernier A.-M."/>
            <person name="Bernard K."/>
        </authorList>
    </citation>
    <scope>NUCLEOTIDE SEQUENCE [LARGE SCALE GENOMIC DNA]</scope>
    <source>
        <strain evidence="4 5">NML180581</strain>
    </source>
</reference>
<feature type="domain" description="RNA-binding S4" evidence="3">
    <location>
        <begin position="1"/>
        <end position="62"/>
    </location>
</feature>
<dbReference type="Gene3D" id="3.10.290.10">
    <property type="entry name" value="RNA-binding S4 domain"/>
    <property type="match status" value="1"/>
</dbReference>
<dbReference type="SMART" id="SM00363">
    <property type="entry name" value="S4"/>
    <property type="match status" value="1"/>
</dbReference>
<keyword evidence="1" id="KW-0694">RNA-binding</keyword>
<evidence type="ECO:0000256" key="1">
    <source>
        <dbReference type="PROSITE-ProRule" id="PRU00182"/>
    </source>
</evidence>
<evidence type="ECO:0000259" key="3">
    <source>
        <dbReference type="SMART" id="SM00363"/>
    </source>
</evidence>
<dbReference type="SUPFAM" id="SSF55174">
    <property type="entry name" value="Alpha-L RNA-binding motif"/>
    <property type="match status" value="1"/>
</dbReference>
<comment type="caution">
    <text evidence="4">The sequence shown here is derived from an EMBL/GenBank/DDBJ whole genome shotgun (WGS) entry which is preliminary data.</text>
</comment>
<dbReference type="Proteomes" id="UP000281171">
    <property type="component" value="Unassembled WGS sequence"/>
</dbReference>
<dbReference type="GO" id="GO:0003723">
    <property type="term" value="F:RNA binding"/>
    <property type="evidence" value="ECO:0007669"/>
    <property type="project" value="UniProtKB-KW"/>
</dbReference>
<name>A0A3M6QX15_9BURK</name>
<dbReference type="InterPro" id="IPR036986">
    <property type="entry name" value="S4_RNA-bd_sf"/>
</dbReference>
<evidence type="ECO:0000256" key="2">
    <source>
        <dbReference type="SAM" id="MobiDB-lite"/>
    </source>
</evidence>
<accession>A0A3M6QX15</accession>
<organism evidence="4 5">
    <name type="scientific">Allofranklinella schreckenbergeri</name>
    <dbReference type="NCBI Taxonomy" id="1076744"/>
    <lineage>
        <taxon>Bacteria</taxon>
        <taxon>Pseudomonadati</taxon>
        <taxon>Pseudomonadota</taxon>
        <taxon>Betaproteobacteria</taxon>
        <taxon>Burkholderiales</taxon>
        <taxon>Comamonadaceae</taxon>
        <taxon>Allofranklinella</taxon>
    </lineage>
</organism>
<proteinExistence type="predicted"/>
<dbReference type="PROSITE" id="PS50889">
    <property type="entry name" value="S4"/>
    <property type="match status" value="1"/>
</dbReference>
<dbReference type="CDD" id="cd00165">
    <property type="entry name" value="S4"/>
    <property type="match status" value="1"/>
</dbReference>
<sequence>MRLDKWLWCARFHKTRALAAEEIAKGRVVVNGIVAKASRELRVGDTLILGQGVHQRTVQVRGLSAMRGPAAVAQTLYEETPESLAAREQRAQLLRLAPEPADMLRHGRPTKKDRRELEQLRQQWDAAPRAPLDARWSARMVREDSRNGTRNGARNGSRNDRSEK</sequence>
<dbReference type="RefSeq" id="WP_122248535.1">
    <property type="nucleotide sequence ID" value="NZ_RDQK01000019.1"/>
</dbReference>
<dbReference type="Pfam" id="PF01479">
    <property type="entry name" value="S4"/>
    <property type="match status" value="1"/>
</dbReference>
<protein>
    <submittedName>
        <fullName evidence="4">RNA-binding S4 domain-containing protein</fullName>
    </submittedName>
</protein>
<evidence type="ECO:0000313" key="4">
    <source>
        <dbReference type="EMBL" id="RMX07556.1"/>
    </source>
</evidence>
<feature type="region of interest" description="Disordered" evidence="2">
    <location>
        <begin position="99"/>
        <end position="164"/>
    </location>
</feature>
<dbReference type="InterPro" id="IPR002942">
    <property type="entry name" value="S4_RNA-bd"/>
</dbReference>
<dbReference type="AlphaFoldDB" id="A0A3M6QX15"/>
<evidence type="ECO:0000313" key="5">
    <source>
        <dbReference type="Proteomes" id="UP000281171"/>
    </source>
</evidence>